<organism evidence="10 11">
    <name type="scientific">Hydra vulgaris</name>
    <name type="common">Hydra</name>
    <name type="synonym">Hydra attenuata</name>
    <dbReference type="NCBI Taxonomy" id="6087"/>
    <lineage>
        <taxon>Eukaryota</taxon>
        <taxon>Metazoa</taxon>
        <taxon>Cnidaria</taxon>
        <taxon>Hydrozoa</taxon>
        <taxon>Hydroidolina</taxon>
        <taxon>Anthoathecata</taxon>
        <taxon>Aplanulata</taxon>
        <taxon>Hydridae</taxon>
        <taxon>Hydra</taxon>
    </lineage>
</organism>
<dbReference type="Gene3D" id="1.10.287.630">
    <property type="entry name" value="Helix hairpin bin"/>
    <property type="match status" value="1"/>
</dbReference>
<feature type="transmembrane region" description="Helical" evidence="8">
    <location>
        <begin position="131"/>
        <end position="153"/>
    </location>
</feature>
<dbReference type="Proteomes" id="UP001652625">
    <property type="component" value="Chromosome 13"/>
</dbReference>
<dbReference type="SUPFAM" id="SSF51206">
    <property type="entry name" value="cAMP-binding domain-like"/>
    <property type="match status" value="1"/>
</dbReference>
<evidence type="ECO:0000256" key="7">
    <source>
        <dbReference type="ARBA" id="ARBA00023136"/>
    </source>
</evidence>
<evidence type="ECO:0000256" key="6">
    <source>
        <dbReference type="ARBA" id="ARBA00023065"/>
    </source>
</evidence>
<keyword evidence="2" id="KW-0813">Transport</keyword>
<proteinExistence type="predicted"/>
<dbReference type="InterPro" id="IPR018490">
    <property type="entry name" value="cNMP-bd_dom_sf"/>
</dbReference>
<reference evidence="11" key="1">
    <citation type="submission" date="2025-08" db="UniProtKB">
        <authorList>
            <consortium name="RefSeq"/>
        </authorList>
    </citation>
    <scope>IDENTIFICATION</scope>
</reference>
<evidence type="ECO:0000256" key="5">
    <source>
        <dbReference type="ARBA" id="ARBA00022989"/>
    </source>
</evidence>
<dbReference type="Pfam" id="PF00520">
    <property type="entry name" value="Ion_trans"/>
    <property type="match status" value="1"/>
</dbReference>
<accession>A0ABM4DD33</accession>
<feature type="domain" description="Cyclic nucleotide-binding" evidence="9">
    <location>
        <begin position="482"/>
        <end position="598"/>
    </location>
</feature>
<dbReference type="InterPro" id="IPR013621">
    <property type="entry name" value="Ion_trans_N"/>
</dbReference>
<keyword evidence="3" id="KW-1003">Cell membrane</keyword>
<comment type="subcellular location">
    <subcellularLocation>
        <location evidence="1">Cell membrane</location>
        <topology evidence="1">Multi-pass membrane protein</topology>
    </subcellularLocation>
</comment>
<evidence type="ECO:0000313" key="11">
    <source>
        <dbReference type="RefSeq" id="XP_065672323.1"/>
    </source>
</evidence>
<dbReference type="PANTHER" id="PTHR45689">
    <property type="entry name" value="I[[H]] CHANNEL, ISOFORM E"/>
    <property type="match status" value="1"/>
</dbReference>
<dbReference type="Gene3D" id="1.10.287.70">
    <property type="match status" value="1"/>
</dbReference>
<keyword evidence="5 8" id="KW-1133">Transmembrane helix</keyword>
<dbReference type="RefSeq" id="XP_065672323.1">
    <property type="nucleotide sequence ID" value="XM_065816251.1"/>
</dbReference>
<feature type="transmembrane region" description="Helical" evidence="8">
    <location>
        <begin position="348"/>
        <end position="367"/>
    </location>
</feature>
<keyword evidence="10" id="KW-1185">Reference proteome</keyword>
<evidence type="ECO:0000313" key="10">
    <source>
        <dbReference type="Proteomes" id="UP001652625"/>
    </source>
</evidence>
<dbReference type="SMART" id="SM00100">
    <property type="entry name" value="cNMP"/>
    <property type="match status" value="1"/>
</dbReference>
<dbReference type="Gene3D" id="2.60.120.10">
    <property type="entry name" value="Jelly Rolls"/>
    <property type="match status" value="1"/>
</dbReference>
<evidence type="ECO:0000256" key="8">
    <source>
        <dbReference type="SAM" id="Phobius"/>
    </source>
</evidence>
<keyword evidence="7 8" id="KW-0472">Membrane</keyword>
<dbReference type="Pfam" id="PF08412">
    <property type="entry name" value="Ion_trans_N"/>
    <property type="match status" value="1"/>
</dbReference>
<evidence type="ECO:0000256" key="2">
    <source>
        <dbReference type="ARBA" id="ARBA00022448"/>
    </source>
</evidence>
<evidence type="ECO:0000256" key="4">
    <source>
        <dbReference type="ARBA" id="ARBA00022692"/>
    </source>
</evidence>
<sequence>MYNQGSINEEPIKCKMEISLAEKKSYDHCGDKKEDTPSHLMNDFLGAMLFPHLDQKSEKHFINFAKQPRLQFLNKKKTSAGLIKNLFCPAHSSQTIKFFGGISAIEYERERSKNSGFVIHPWSKLRQYWDLFMMATLVVNMIVLPLDISFFTYKPERGNKNNATNNISYNNPDISNTFVSFHIVSDVVCLIDILMNFRTGYRASPEKSDFQLNGNKIANHYLRTWFPVDFISTLPLHYILILSVGDLDSGDDITFNLQGATRVFKVLKVLKLLNLLKLLRLSRIIRNVSLYEEVYCWAVGFLRYIKLIGMMLLVAHWNCCLHFLVPMLQNFPDNCWVKLANLEHSPWYTQYGWALFATLSHMLSSGYGRSNPVILSEAVVTIISMVTGATFYALFIAHSMSYIAQSESSKSSYKEKYRQIKEYMAFRNLPISLQERVSNYYEQKYHHGRFFDEEMVLSQISPPLRKEIISYTCRDFVKNVSFFKVGSPEFISAVLRKLSFDVYLSGDVIYSEGTAATEMFFIRKGSVEITITGKFIENLNAGDHFGEISLLTNTRRLVTAVAITTCEMFTLDACDLRNILEEYSDMKHIIEHAAIQRIIHIVKESHLPTYDELNNDEEFLNQCEKNKLLPLNTIDVNNSGFQKKPNRLLFDALIALGGSVEKSKEMEEPCFININDNLKNAIMNHRKKYKDCILCIEKNEF</sequence>
<dbReference type="SUPFAM" id="SSF81324">
    <property type="entry name" value="Voltage-gated potassium channels"/>
    <property type="match status" value="1"/>
</dbReference>
<dbReference type="InterPro" id="IPR005821">
    <property type="entry name" value="Ion_trans_dom"/>
</dbReference>
<protein>
    <submittedName>
        <fullName evidence="11">Potassium/sodium hyperpolarization-activated cyclic nucleotide-gated channel 1 isoform X3</fullName>
    </submittedName>
</protein>
<dbReference type="InterPro" id="IPR051413">
    <property type="entry name" value="K/Na_HCN_channel"/>
</dbReference>
<dbReference type="InterPro" id="IPR014710">
    <property type="entry name" value="RmlC-like_jellyroll"/>
</dbReference>
<name>A0ABM4DD33_HYDVU</name>
<dbReference type="GeneID" id="100208250"/>
<dbReference type="PANTHER" id="PTHR45689:SF5">
    <property type="entry name" value="I[[H]] CHANNEL, ISOFORM E"/>
    <property type="match status" value="1"/>
</dbReference>
<dbReference type="Pfam" id="PF00027">
    <property type="entry name" value="cNMP_binding"/>
    <property type="match status" value="1"/>
</dbReference>
<feature type="transmembrane region" description="Helical" evidence="8">
    <location>
        <begin position="307"/>
        <end position="328"/>
    </location>
</feature>
<dbReference type="CDD" id="cd00038">
    <property type="entry name" value="CAP_ED"/>
    <property type="match status" value="1"/>
</dbReference>
<evidence type="ECO:0000256" key="3">
    <source>
        <dbReference type="ARBA" id="ARBA00022475"/>
    </source>
</evidence>
<keyword evidence="4 8" id="KW-0812">Transmembrane</keyword>
<evidence type="ECO:0000256" key="1">
    <source>
        <dbReference type="ARBA" id="ARBA00004651"/>
    </source>
</evidence>
<evidence type="ECO:0000259" key="9">
    <source>
        <dbReference type="SMART" id="SM00100"/>
    </source>
</evidence>
<feature type="transmembrane region" description="Helical" evidence="8">
    <location>
        <begin position="379"/>
        <end position="404"/>
    </location>
</feature>
<dbReference type="InterPro" id="IPR000595">
    <property type="entry name" value="cNMP-bd_dom"/>
</dbReference>
<keyword evidence="6" id="KW-0406">Ion transport</keyword>
<gene>
    <name evidence="11" type="primary">LOC100208250</name>
</gene>